<sequence length="192" mass="21465">MKHLLRPFLVILFAWPTAASAADLLKEKEVQQFLTVAEAIEDFDERYPEVELDVMGESEGKNPAQAVGDMIDENGRFKMFANMVDMLAKHPEARRDMEAEVKKAGFSSMPEFASVGDRLMLAMARVEISDRDLREMEQAVQMVGAGGLDMLPPQARQMIEPMLKIAKAMENVPESDVALAKKYKPRFDALGS</sequence>
<keyword evidence="3" id="KW-1185">Reference proteome</keyword>
<dbReference type="AlphaFoldDB" id="A0A7Y3W6D0"/>
<dbReference type="EMBL" id="JABFCX010000003">
    <property type="protein sequence ID" value="NNU17604.1"/>
    <property type="molecule type" value="Genomic_DNA"/>
</dbReference>
<evidence type="ECO:0000313" key="3">
    <source>
        <dbReference type="Proteomes" id="UP000536835"/>
    </source>
</evidence>
<dbReference type="RefSeq" id="WP_173201188.1">
    <property type="nucleotide sequence ID" value="NZ_JABFCX010000003.1"/>
</dbReference>
<dbReference type="Proteomes" id="UP000536835">
    <property type="component" value="Unassembled WGS sequence"/>
</dbReference>
<comment type="caution">
    <text evidence="2">The sequence shown here is derived from an EMBL/GenBank/DDBJ whole genome shotgun (WGS) entry which is preliminary data.</text>
</comment>
<name>A0A7Y3W6D0_9PROT</name>
<feature type="chain" id="PRO_5031487499" description="DUF2059 domain-containing protein" evidence="1">
    <location>
        <begin position="22"/>
        <end position="192"/>
    </location>
</feature>
<evidence type="ECO:0008006" key="4">
    <source>
        <dbReference type="Google" id="ProtNLM"/>
    </source>
</evidence>
<proteinExistence type="predicted"/>
<organism evidence="2 3">
    <name type="scientific">Parvularcula mediterranea</name>
    <dbReference type="NCBI Taxonomy" id="2732508"/>
    <lineage>
        <taxon>Bacteria</taxon>
        <taxon>Pseudomonadati</taxon>
        <taxon>Pseudomonadota</taxon>
        <taxon>Alphaproteobacteria</taxon>
        <taxon>Parvularculales</taxon>
        <taxon>Parvularculaceae</taxon>
        <taxon>Parvularcula</taxon>
    </lineage>
</organism>
<accession>A0A7Y3W6D0</accession>
<evidence type="ECO:0000256" key="1">
    <source>
        <dbReference type="SAM" id="SignalP"/>
    </source>
</evidence>
<gene>
    <name evidence="2" type="ORF">HK107_14830</name>
</gene>
<evidence type="ECO:0000313" key="2">
    <source>
        <dbReference type="EMBL" id="NNU17604.1"/>
    </source>
</evidence>
<keyword evidence="1" id="KW-0732">Signal</keyword>
<protein>
    <recommendedName>
        <fullName evidence="4">DUF2059 domain-containing protein</fullName>
    </recommendedName>
</protein>
<feature type="signal peptide" evidence="1">
    <location>
        <begin position="1"/>
        <end position="21"/>
    </location>
</feature>
<reference evidence="2 3" key="1">
    <citation type="submission" date="2020-05" db="EMBL/GenBank/DDBJ databases">
        <title>Parvularcula mediterraneae sp. nov., isolated from polypropylene straw from shallow seawater of the seashore of Laganas in Zakynthos island, Greece.</title>
        <authorList>
            <person name="Szabo I."/>
            <person name="Al-Omari J."/>
            <person name="Rado J."/>
            <person name="Szerdahelyi G.S."/>
        </authorList>
    </citation>
    <scope>NUCLEOTIDE SEQUENCE [LARGE SCALE GENOMIC DNA]</scope>
    <source>
        <strain evidence="2 3">ZS-1/3</strain>
    </source>
</reference>